<dbReference type="Proteomes" id="UP001162156">
    <property type="component" value="Unassembled WGS sequence"/>
</dbReference>
<protein>
    <submittedName>
        <fullName evidence="1">Uncharacterized protein</fullName>
    </submittedName>
</protein>
<gene>
    <name evidence="1" type="ORF">NQ314_011914</name>
</gene>
<organism evidence="1 2">
    <name type="scientific">Rhamnusium bicolor</name>
    <dbReference type="NCBI Taxonomy" id="1586634"/>
    <lineage>
        <taxon>Eukaryota</taxon>
        <taxon>Metazoa</taxon>
        <taxon>Ecdysozoa</taxon>
        <taxon>Arthropoda</taxon>
        <taxon>Hexapoda</taxon>
        <taxon>Insecta</taxon>
        <taxon>Pterygota</taxon>
        <taxon>Neoptera</taxon>
        <taxon>Endopterygota</taxon>
        <taxon>Coleoptera</taxon>
        <taxon>Polyphaga</taxon>
        <taxon>Cucujiformia</taxon>
        <taxon>Chrysomeloidea</taxon>
        <taxon>Cerambycidae</taxon>
        <taxon>Lepturinae</taxon>
        <taxon>Rhagiini</taxon>
        <taxon>Rhamnusium</taxon>
    </lineage>
</organism>
<proteinExistence type="predicted"/>
<comment type="caution">
    <text evidence="1">The sequence shown here is derived from an EMBL/GenBank/DDBJ whole genome shotgun (WGS) entry which is preliminary data.</text>
</comment>
<sequence length="153" mass="17473">MFLYRPPTSIRRHGIQEEDRVENHKNLHGVELQPLSALSSPTILNNPTYLSVHVGSSTPTRLSKFLQFFQCIAKRTLDDSKRLSSYYSTPIKEPNIVELEKTDTFSDSGKFARCENLHKPCISNSSLKDIETGAIEDELTAYMKEIRRRELAS</sequence>
<reference evidence="1" key="1">
    <citation type="journal article" date="2023" name="Insect Mol. Biol.">
        <title>Genome sequencing provides insights into the evolution of gene families encoding plant cell wall-degrading enzymes in longhorned beetles.</title>
        <authorList>
            <person name="Shin N.R."/>
            <person name="Okamura Y."/>
            <person name="Kirsch R."/>
            <person name="Pauchet Y."/>
        </authorList>
    </citation>
    <scope>NUCLEOTIDE SEQUENCE</scope>
    <source>
        <strain evidence="1">RBIC_L_NR</strain>
    </source>
</reference>
<evidence type="ECO:0000313" key="2">
    <source>
        <dbReference type="Proteomes" id="UP001162156"/>
    </source>
</evidence>
<keyword evidence="2" id="KW-1185">Reference proteome</keyword>
<evidence type="ECO:0000313" key="1">
    <source>
        <dbReference type="EMBL" id="KAJ8937368.1"/>
    </source>
</evidence>
<dbReference type="AlphaFoldDB" id="A0AAV8XEH1"/>
<accession>A0AAV8XEH1</accession>
<dbReference type="EMBL" id="JANEYF010003320">
    <property type="protein sequence ID" value="KAJ8937368.1"/>
    <property type="molecule type" value="Genomic_DNA"/>
</dbReference>
<name>A0AAV8XEH1_9CUCU</name>